<dbReference type="PANTHER" id="PTHR42939">
    <property type="entry name" value="ABC TRANSPORTER ATP-BINDING PROTEIN ALBC-RELATED"/>
    <property type="match status" value="1"/>
</dbReference>
<evidence type="ECO:0000313" key="5">
    <source>
        <dbReference type="EMBL" id="UUX34460.1"/>
    </source>
</evidence>
<dbReference type="SMART" id="SM00382">
    <property type="entry name" value="AAA"/>
    <property type="match status" value="1"/>
</dbReference>
<evidence type="ECO:0000256" key="1">
    <source>
        <dbReference type="ARBA" id="ARBA00022448"/>
    </source>
</evidence>
<evidence type="ECO:0000256" key="2">
    <source>
        <dbReference type="ARBA" id="ARBA00022741"/>
    </source>
</evidence>
<proteinExistence type="predicted"/>
<dbReference type="SUPFAM" id="SSF52540">
    <property type="entry name" value="P-loop containing nucleoside triphosphate hydrolases"/>
    <property type="match status" value="1"/>
</dbReference>
<keyword evidence="2" id="KW-0547">Nucleotide-binding</keyword>
<accession>A0ABY5P7I6</accession>
<protein>
    <submittedName>
        <fullName evidence="5">ABC transporter ATP-binding protein</fullName>
    </submittedName>
</protein>
<reference evidence="5 6" key="1">
    <citation type="submission" date="2022-08" db="EMBL/GenBank/DDBJ databases">
        <title>Aerococcaceae sp. nov isolated from spoiled eye mask.</title>
        <authorList>
            <person name="Zhou G."/>
            <person name="Xie X.-B."/>
            <person name="Shi Q.-S."/>
            <person name="Wang Y.-S."/>
            <person name="Wen X."/>
            <person name="Peng H."/>
            <person name="Yang X.-J."/>
            <person name="Tao H.-B."/>
            <person name="Huang X.-M."/>
        </authorList>
    </citation>
    <scope>NUCLEOTIDE SEQUENCE [LARGE SCALE GENOMIC DNA]</scope>
    <source>
        <strain evidence="6">DM20194951</strain>
    </source>
</reference>
<dbReference type="RefSeq" id="WP_313793962.1">
    <property type="nucleotide sequence ID" value="NZ_CP102453.1"/>
</dbReference>
<dbReference type="GO" id="GO:0005524">
    <property type="term" value="F:ATP binding"/>
    <property type="evidence" value="ECO:0007669"/>
    <property type="project" value="UniProtKB-KW"/>
</dbReference>
<keyword evidence="6" id="KW-1185">Reference proteome</keyword>
<keyword evidence="3 5" id="KW-0067">ATP-binding</keyword>
<dbReference type="Proteomes" id="UP001315967">
    <property type="component" value="Chromosome"/>
</dbReference>
<sequence length="226" mass="25634">MIKINAISKAYNNHLVFNQVNLSLPDHGIVALIGPNGAGKTTLLKCITGIEKVSSGTIELDNRTIHSTKDTFHHVSYFLGSETLRYELTGKDHLLLLTDSQLELADYYIHQFNLKNMLDKKVKSYSMGMKQMLLILLTLALDSKIILFDELINGLDPTNRLLVMNILTQLKNEKLIIFSSHILHDVKELSDSVIFIINQTVYFYDDVSLLDVNELYAQHVSMPEVK</sequence>
<dbReference type="InterPro" id="IPR003439">
    <property type="entry name" value="ABC_transporter-like_ATP-bd"/>
</dbReference>
<dbReference type="PROSITE" id="PS50893">
    <property type="entry name" value="ABC_TRANSPORTER_2"/>
    <property type="match status" value="1"/>
</dbReference>
<evidence type="ECO:0000256" key="3">
    <source>
        <dbReference type="ARBA" id="ARBA00022840"/>
    </source>
</evidence>
<dbReference type="InterPro" id="IPR027417">
    <property type="entry name" value="P-loop_NTPase"/>
</dbReference>
<organism evidence="5 6">
    <name type="scientific">Fundicoccus culcitae</name>
    <dbReference type="NCBI Taxonomy" id="2969821"/>
    <lineage>
        <taxon>Bacteria</taxon>
        <taxon>Bacillati</taxon>
        <taxon>Bacillota</taxon>
        <taxon>Bacilli</taxon>
        <taxon>Lactobacillales</taxon>
        <taxon>Aerococcaceae</taxon>
        <taxon>Fundicoccus</taxon>
    </lineage>
</organism>
<dbReference type="Gene3D" id="3.40.50.300">
    <property type="entry name" value="P-loop containing nucleotide triphosphate hydrolases"/>
    <property type="match status" value="1"/>
</dbReference>
<dbReference type="Pfam" id="PF00005">
    <property type="entry name" value="ABC_tran"/>
    <property type="match status" value="1"/>
</dbReference>
<dbReference type="InterPro" id="IPR051782">
    <property type="entry name" value="ABC_Transporter_VariousFunc"/>
</dbReference>
<keyword evidence="1" id="KW-0813">Transport</keyword>
<evidence type="ECO:0000313" key="6">
    <source>
        <dbReference type="Proteomes" id="UP001315967"/>
    </source>
</evidence>
<gene>
    <name evidence="5" type="ORF">NRE15_02080</name>
</gene>
<evidence type="ECO:0000259" key="4">
    <source>
        <dbReference type="PROSITE" id="PS50893"/>
    </source>
</evidence>
<dbReference type="CDD" id="cd03230">
    <property type="entry name" value="ABC_DR_subfamily_A"/>
    <property type="match status" value="1"/>
</dbReference>
<dbReference type="EMBL" id="CP102453">
    <property type="protein sequence ID" value="UUX34460.1"/>
    <property type="molecule type" value="Genomic_DNA"/>
</dbReference>
<feature type="domain" description="ABC transporter" evidence="4">
    <location>
        <begin position="2"/>
        <end position="223"/>
    </location>
</feature>
<name>A0ABY5P7I6_9LACT</name>
<dbReference type="InterPro" id="IPR003593">
    <property type="entry name" value="AAA+_ATPase"/>
</dbReference>
<dbReference type="PANTHER" id="PTHR42939:SF1">
    <property type="entry name" value="ABC TRANSPORTER ATP-BINDING PROTEIN ALBC-RELATED"/>
    <property type="match status" value="1"/>
</dbReference>